<dbReference type="AlphaFoldDB" id="A0A1N6RHG0"/>
<evidence type="ECO:0000259" key="4">
    <source>
        <dbReference type="Pfam" id="PF00195"/>
    </source>
</evidence>
<keyword evidence="7" id="KW-1185">Reference proteome</keyword>
<evidence type="ECO:0000256" key="3">
    <source>
        <dbReference type="PIRSR" id="PIRSR000451-1"/>
    </source>
</evidence>
<dbReference type="GO" id="GO:0030639">
    <property type="term" value="P:polyketide biosynthetic process"/>
    <property type="evidence" value="ECO:0007669"/>
    <property type="project" value="TreeGrafter"/>
</dbReference>
<dbReference type="GO" id="GO:0016747">
    <property type="term" value="F:acyltransferase activity, transferring groups other than amino-acyl groups"/>
    <property type="evidence" value="ECO:0007669"/>
    <property type="project" value="InterPro"/>
</dbReference>
<proteinExistence type="inferred from homology"/>
<evidence type="ECO:0000256" key="1">
    <source>
        <dbReference type="ARBA" id="ARBA00005531"/>
    </source>
</evidence>
<feature type="domain" description="Chalcone/stilbene synthase C-terminal" evidence="5">
    <location>
        <begin position="252"/>
        <end position="386"/>
    </location>
</feature>
<dbReference type="PANTHER" id="PTHR11877:SF46">
    <property type="entry name" value="TYPE III POLYKETIDE SYNTHASE A"/>
    <property type="match status" value="1"/>
</dbReference>
<name>A0A1N6RHG0_9SPIO</name>
<sequence>MKEKKARGGNAPFPAFPSPPGASVWLQGIATAVPAHTYSQNEAREFMRRVPHFTPKEQRFLDRLYQGTGIEHRHSVLADFGKKSEEYSFFSRDPSLLPEPSPARRNDLFIVEAEKLTVQAVSQLFQELSWLEPSSVTHLITVTCTGFSAPGFDYQVVQALNLPPNILRHNIAFMGCYAAFPALRMAHTICSAHPKARVLIVDVELCSLHVQFKPDPDTLVANALFADGAAAALVSGDLSGDASPLFRMDSFASRILPDSTGAMSWRLGEKAFDMTLSAYVPKLIRENLNSLLEESLAESGLSLRDIALWAIHPGGKAILDKAREALGLDDTDLEDSWEILRNYGNMSSATIFFVLRRMAERARTGPVFAAAFGPGLTIETACLEKVAP</sequence>
<dbReference type="SUPFAM" id="SSF53901">
    <property type="entry name" value="Thiolase-like"/>
    <property type="match status" value="2"/>
</dbReference>
<evidence type="ECO:0000256" key="2">
    <source>
        <dbReference type="ARBA" id="ARBA00022679"/>
    </source>
</evidence>
<protein>
    <submittedName>
        <fullName evidence="6">Predicted naringenin-chalcone synthase</fullName>
    </submittedName>
</protein>
<reference evidence="6 7" key="1">
    <citation type="submission" date="2017-01" db="EMBL/GenBank/DDBJ databases">
        <authorList>
            <person name="Mah S.A."/>
            <person name="Swanson W.J."/>
            <person name="Moy G.W."/>
            <person name="Vacquier V.D."/>
        </authorList>
    </citation>
    <scope>NUCLEOTIDE SEQUENCE [LARGE SCALE GENOMIC DNA]</scope>
    <source>
        <strain evidence="6 7">ASpG1</strain>
    </source>
</reference>
<evidence type="ECO:0000313" key="6">
    <source>
        <dbReference type="EMBL" id="SIQ28245.1"/>
    </source>
</evidence>
<dbReference type="RefSeq" id="WP_083943781.1">
    <property type="nucleotide sequence ID" value="NZ_FTMS01000006.1"/>
</dbReference>
<feature type="domain" description="Chalcone/stilbene synthase N-terminal" evidence="4">
    <location>
        <begin position="27"/>
        <end position="237"/>
    </location>
</feature>
<organism evidence="6 7">
    <name type="scientific">Alkalispirochaeta americana</name>
    <dbReference type="NCBI Taxonomy" id="159291"/>
    <lineage>
        <taxon>Bacteria</taxon>
        <taxon>Pseudomonadati</taxon>
        <taxon>Spirochaetota</taxon>
        <taxon>Spirochaetia</taxon>
        <taxon>Spirochaetales</taxon>
        <taxon>Spirochaetaceae</taxon>
        <taxon>Alkalispirochaeta</taxon>
    </lineage>
</organism>
<dbReference type="InterPro" id="IPR012328">
    <property type="entry name" value="Chalcone/stilbene_synt_C"/>
</dbReference>
<dbReference type="PIRSF" id="PIRSF000451">
    <property type="entry name" value="PKS_III"/>
    <property type="match status" value="1"/>
</dbReference>
<dbReference type="CDD" id="cd00831">
    <property type="entry name" value="CHS_like"/>
    <property type="match status" value="1"/>
</dbReference>
<evidence type="ECO:0000259" key="5">
    <source>
        <dbReference type="Pfam" id="PF02797"/>
    </source>
</evidence>
<dbReference type="EMBL" id="FTMS01000006">
    <property type="protein sequence ID" value="SIQ28245.1"/>
    <property type="molecule type" value="Genomic_DNA"/>
</dbReference>
<dbReference type="InterPro" id="IPR011141">
    <property type="entry name" value="Polyketide_synthase_type-III"/>
</dbReference>
<dbReference type="InterPro" id="IPR001099">
    <property type="entry name" value="Chalcone/stilbene_synt_N"/>
</dbReference>
<evidence type="ECO:0000313" key="7">
    <source>
        <dbReference type="Proteomes" id="UP000186400"/>
    </source>
</evidence>
<keyword evidence="2" id="KW-0808">Transferase</keyword>
<accession>A0A1N6RHG0</accession>
<dbReference type="Gene3D" id="3.40.47.10">
    <property type="match status" value="2"/>
</dbReference>
<comment type="similarity">
    <text evidence="1">Belongs to the thiolase-like superfamily. Chalcone/stilbene synthases family.</text>
</comment>
<dbReference type="Pfam" id="PF00195">
    <property type="entry name" value="Chal_sti_synt_N"/>
    <property type="match status" value="1"/>
</dbReference>
<gene>
    <name evidence="6" type="ORF">SAMN05920897_106113</name>
</gene>
<dbReference type="Pfam" id="PF02797">
    <property type="entry name" value="Chal_sti_synt_C"/>
    <property type="match status" value="1"/>
</dbReference>
<dbReference type="STRING" id="159291.SAMN05920897_106113"/>
<dbReference type="InterPro" id="IPR016039">
    <property type="entry name" value="Thiolase-like"/>
</dbReference>
<dbReference type="FunFam" id="3.40.47.10:FF:000014">
    <property type="entry name" value="Chalcone synthase 1"/>
    <property type="match status" value="1"/>
</dbReference>
<feature type="active site" description="Acyl-thioester intermediate" evidence="3">
    <location>
        <position position="176"/>
    </location>
</feature>
<dbReference type="OrthoDB" id="9786288at2"/>
<dbReference type="PANTHER" id="PTHR11877">
    <property type="entry name" value="HYDROXYMETHYLGLUTARYL-COA SYNTHASE"/>
    <property type="match status" value="1"/>
</dbReference>
<dbReference type="Proteomes" id="UP000186400">
    <property type="component" value="Unassembled WGS sequence"/>
</dbReference>